<dbReference type="PANTHER" id="PTHR31531:SF2">
    <property type="entry name" value="E3 UBIQUITIN-PROTEIN LIGASE E3D"/>
    <property type="match status" value="1"/>
</dbReference>
<keyword evidence="3" id="KW-1185">Reference proteome</keyword>
<dbReference type="AlphaFoldDB" id="A0AAN6MMI8"/>
<dbReference type="GO" id="GO:0000209">
    <property type="term" value="P:protein polyubiquitination"/>
    <property type="evidence" value="ECO:0007669"/>
    <property type="project" value="TreeGrafter"/>
</dbReference>
<dbReference type="PANTHER" id="PTHR31531">
    <property type="entry name" value="E3 UBIQUITIN-PROTEIN LIGASE E3D FAMILY MEMBER"/>
    <property type="match status" value="1"/>
</dbReference>
<reference evidence="2" key="2">
    <citation type="submission" date="2023-05" db="EMBL/GenBank/DDBJ databases">
        <authorList>
            <consortium name="Lawrence Berkeley National Laboratory"/>
            <person name="Steindorff A."/>
            <person name="Hensen N."/>
            <person name="Bonometti L."/>
            <person name="Westerberg I."/>
            <person name="Brannstrom I.O."/>
            <person name="Guillou S."/>
            <person name="Cros-Aarteil S."/>
            <person name="Calhoun S."/>
            <person name="Haridas S."/>
            <person name="Kuo A."/>
            <person name="Mondo S."/>
            <person name="Pangilinan J."/>
            <person name="Riley R."/>
            <person name="Labutti K."/>
            <person name="Andreopoulos B."/>
            <person name="Lipzen A."/>
            <person name="Chen C."/>
            <person name="Yanf M."/>
            <person name="Daum C."/>
            <person name="Ng V."/>
            <person name="Clum A."/>
            <person name="Ohm R."/>
            <person name="Martin F."/>
            <person name="Silar P."/>
            <person name="Natvig D."/>
            <person name="Lalanne C."/>
            <person name="Gautier V."/>
            <person name="Ament-Velasquez S.L."/>
            <person name="Kruys A."/>
            <person name="Hutchinson M.I."/>
            <person name="Powell A.J."/>
            <person name="Barry K."/>
            <person name="Miller A.N."/>
            <person name="Grigoriev I.V."/>
            <person name="Debuchy R."/>
            <person name="Gladieux P."/>
            <person name="Thoren M.H."/>
            <person name="Johannesson H."/>
        </authorList>
    </citation>
    <scope>NUCLEOTIDE SEQUENCE</scope>
    <source>
        <strain evidence="2">CBS 103.79</strain>
    </source>
</reference>
<feature type="compositionally biased region" description="Low complexity" evidence="1">
    <location>
        <begin position="93"/>
        <end position="107"/>
    </location>
</feature>
<name>A0AAN6MMI8_9PEZI</name>
<dbReference type="EMBL" id="MU855435">
    <property type="protein sequence ID" value="KAK3903670.1"/>
    <property type="molecule type" value="Genomic_DNA"/>
</dbReference>
<sequence>MDPSDGNGCALYAELLVNIRQISLAASLPTATTDGASTRVSIASDCSTVELTHGSGSGSGSGNTTARLTLPVKAALGATTLPIPDRQKSTATLSWRLPLDPSSLPPSHQTDDMPWSATDLEAGCGVACRQCGSNIIPAGAVATWKDLPSENWAEMMEFWHCHKPDHHHHAGHEDQASGKADEKSLAARGYGASSAISAQEGVGFVDLTTLLFAETDCRNVTFSPSAYEQSSSVRRALSLPDSIATTQNRNLNVFCSVCHDQLGFFNDRTRAVTLLKWQISCTSTSGVVPGIPGCLAATLISTIARSGSSKSLVTPLPETVHENEDKTGVRDAIHIWVLNSSIVYSSSAVERPTPAIKLLYRPIPRGEADKMLEAVTCDAQEINLPAHAVDEVIRCLEASNALLPPMERMLKEWKVGLLTRWENQARTVSR</sequence>
<gene>
    <name evidence="2" type="ORF">C8A05DRAFT_32572</name>
</gene>
<evidence type="ECO:0000313" key="2">
    <source>
        <dbReference type="EMBL" id="KAK3903670.1"/>
    </source>
</evidence>
<feature type="compositionally biased region" description="Basic and acidic residues" evidence="1">
    <location>
        <begin position="171"/>
        <end position="184"/>
    </location>
</feature>
<dbReference type="GO" id="GO:0043161">
    <property type="term" value="P:proteasome-mediated ubiquitin-dependent protein catabolic process"/>
    <property type="evidence" value="ECO:0007669"/>
    <property type="project" value="TreeGrafter"/>
</dbReference>
<evidence type="ECO:0000313" key="3">
    <source>
        <dbReference type="Proteomes" id="UP001303889"/>
    </source>
</evidence>
<evidence type="ECO:0000256" key="1">
    <source>
        <dbReference type="SAM" id="MobiDB-lite"/>
    </source>
</evidence>
<feature type="region of interest" description="Disordered" evidence="1">
    <location>
        <begin position="92"/>
        <end position="115"/>
    </location>
</feature>
<organism evidence="2 3">
    <name type="scientific">Staphylotrichum tortipilum</name>
    <dbReference type="NCBI Taxonomy" id="2831512"/>
    <lineage>
        <taxon>Eukaryota</taxon>
        <taxon>Fungi</taxon>
        <taxon>Dikarya</taxon>
        <taxon>Ascomycota</taxon>
        <taxon>Pezizomycotina</taxon>
        <taxon>Sordariomycetes</taxon>
        <taxon>Sordariomycetidae</taxon>
        <taxon>Sordariales</taxon>
        <taxon>Chaetomiaceae</taxon>
        <taxon>Staphylotrichum</taxon>
    </lineage>
</organism>
<dbReference type="GO" id="GO:0051865">
    <property type="term" value="P:protein autoubiquitination"/>
    <property type="evidence" value="ECO:0007669"/>
    <property type="project" value="TreeGrafter"/>
</dbReference>
<dbReference type="GO" id="GO:0031624">
    <property type="term" value="F:ubiquitin conjugating enzyme binding"/>
    <property type="evidence" value="ECO:0007669"/>
    <property type="project" value="TreeGrafter"/>
</dbReference>
<dbReference type="GO" id="GO:0006513">
    <property type="term" value="P:protein monoubiquitination"/>
    <property type="evidence" value="ECO:0007669"/>
    <property type="project" value="TreeGrafter"/>
</dbReference>
<dbReference type="GO" id="GO:0030332">
    <property type="term" value="F:cyclin binding"/>
    <property type="evidence" value="ECO:0007669"/>
    <property type="project" value="TreeGrafter"/>
</dbReference>
<comment type="caution">
    <text evidence="2">The sequence shown here is derived from an EMBL/GenBank/DDBJ whole genome shotgun (WGS) entry which is preliminary data.</text>
</comment>
<dbReference type="InterPro" id="IPR019193">
    <property type="entry name" value="UBQ-conj_enz_E2-bd_prot"/>
</dbReference>
<dbReference type="GO" id="GO:0005634">
    <property type="term" value="C:nucleus"/>
    <property type="evidence" value="ECO:0007669"/>
    <property type="project" value="TreeGrafter"/>
</dbReference>
<proteinExistence type="predicted"/>
<protein>
    <submittedName>
        <fullName evidence="2">Nipped-B-like protein A</fullName>
    </submittedName>
</protein>
<feature type="region of interest" description="Disordered" evidence="1">
    <location>
        <begin position="165"/>
        <end position="184"/>
    </location>
</feature>
<reference evidence="2" key="1">
    <citation type="journal article" date="2023" name="Mol. Phylogenet. Evol.">
        <title>Genome-scale phylogeny and comparative genomics of the fungal order Sordariales.</title>
        <authorList>
            <person name="Hensen N."/>
            <person name="Bonometti L."/>
            <person name="Westerberg I."/>
            <person name="Brannstrom I.O."/>
            <person name="Guillou S."/>
            <person name="Cros-Aarteil S."/>
            <person name="Calhoun S."/>
            <person name="Haridas S."/>
            <person name="Kuo A."/>
            <person name="Mondo S."/>
            <person name="Pangilinan J."/>
            <person name="Riley R."/>
            <person name="LaButti K."/>
            <person name="Andreopoulos B."/>
            <person name="Lipzen A."/>
            <person name="Chen C."/>
            <person name="Yan M."/>
            <person name="Daum C."/>
            <person name="Ng V."/>
            <person name="Clum A."/>
            <person name="Steindorff A."/>
            <person name="Ohm R.A."/>
            <person name="Martin F."/>
            <person name="Silar P."/>
            <person name="Natvig D.O."/>
            <person name="Lalanne C."/>
            <person name="Gautier V."/>
            <person name="Ament-Velasquez S.L."/>
            <person name="Kruys A."/>
            <person name="Hutchinson M.I."/>
            <person name="Powell A.J."/>
            <person name="Barry K."/>
            <person name="Miller A.N."/>
            <person name="Grigoriev I.V."/>
            <person name="Debuchy R."/>
            <person name="Gladieux P."/>
            <person name="Hiltunen Thoren M."/>
            <person name="Johannesson H."/>
        </authorList>
    </citation>
    <scope>NUCLEOTIDE SEQUENCE</scope>
    <source>
        <strain evidence="2">CBS 103.79</strain>
    </source>
</reference>
<dbReference type="GO" id="GO:0000151">
    <property type="term" value="C:ubiquitin ligase complex"/>
    <property type="evidence" value="ECO:0007669"/>
    <property type="project" value="TreeGrafter"/>
</dbReference>
<accession>A0AAN6MMI8</accession>
<dbReference type="Proteomes" id="UP001303889">
    <property type="component" value="Unassembled WGS sequence"/>
</dbReference>
<dbReference type="GO" id="GO:0061630">
    <property type="term" value="F:ubiquitin protein ligase activity"/>
    <property type="evidence" value="ECO:0007669"/>
    <property type="project" value="TreeGrafter"/>
</dbReference>
<dbReference type="Pfam" id="PF09814">
    <property type="entry name" value="HECT_2"/>
    <property type="match status" value="1"/>
</dbReference>
<dbReference type="GO" id="GO:0005829">
    <property type="term" value="C:cytosol"/>
    <property type="evidence" value="ECO:0007669"/>
    <property type="project" value="TreeGrafter"/>
</dbReference>